<dbReference type="PANTHER" id="PTHR35797:SF1">
    <property type="entry name" value="PROTEASE"/>
    <property type="match status" value="1"/>
</dbReference>
<dbReference type="OrthoDB" id="28575at2157"/>
<evidence type="ECO:0000259" key="2">
    <source>
        <dbReference type="Pfam" id="PF02517"/>
    </source>
</evidence>
<feature type="transmembrane region" description="Helical" evidence="1">
    <location>
        <begin position="40"/>
        <end position="59"/>
    </location>
</feature>
<reference evidence="4" key="1">
    <citation type="submission" date="2016-10" db="EMBL/GenBank/DDBJ databases">
        <authorList>
            <person name="Varghese N."/>
            <person name="Submissions S."/>
        </authorList>
    </citation>
    <scope>NUCLEOTIDE SEQUENCE [LARGE SCALE GENOMIC DNA]</scope>
    <source>
        <strain evidence="4">B4,CECT 8067,JCM 17497</strain>
    </source>
</reference>
<keyword evidence="1" id="KW-1133">Transmembrane helix</keyword>
<proteinExistence type="predicted"/>
<feature type="transmembrane region" description="Helical" evidence="1">
    <location>
        <begin position="209"/>
        <end position="230"/>
    </location>
</feature>
<keyword evidence="1" id="KW-0812">Transmembrane</keyword>
<dbReference type="PANTHER" id="PTHR35797">
    <property type="entry name" value="PROTEASE-RELATED"/>
    <property type="match status" value="1"/>
</dbReference>
<dbReference type="GO" id="GO:0080120">
    <property type="term" value="P:CAAX-box protein maturation"/>
    <property type="evidence" value="ECO:0007669"/>
    <property type="project" value="UniProtKB-ARBA"/>
</dbReference>
<keyword evidence="3" id="KW-0378">Hydrolase</keyword>
<organism evidence="3 4">
    <name type="scientific">Natronorubrum texcoconense</name>
    <dbReference type="NCBI Taxonomy" id="1095776"/>
    <lineage>
        <taxon>Archaea</taxon>
        <taxon>Methanobacteriati</taxon>
        <taxon>Methanobacteriota</taxon>
        <taxon>Stenosarchaea group</taxon>
        <taxon>Halobacteria</taxon>
        <taxon>Halobacteriales</taxon>
        <taxon>Natrialbaceae</taxon>
        <taxon>Natronorubrum</taxon>
    </lineage>
</organism>
<dbReference type="EMBL" id="FNFE01000005">
    <property type="protein sequence ID" value="SDK58549.1"/>
    <property type="molecule type" value="Genomic_DNA"/>
</dbReference>
<feature type="transmembrane region" description="Helical" evidence="1">
    <location>
        <begin position="80"/>
        <end position="100"/>
    </location>
</feature>
<keyword evidence="1" id="KW-0472">Membrane</keyword>
<dbReference type="AlphaFoldDB" id="A0A1G9D3R1"/>
<dbReference type="RefSeq" id="WP_090309729.1">
    <property type="nucleotide sequence ID" value="NZ_FNFE01000005.1"/>
</dbReference>
<dbReference type="GO" id="GO:0006508">
    <property type="term" value="P:proteolysis"/>
    <property type="evidence" value="ECO:0007669"/>
    <property type="project" value="UniProtKB-KW"/>
</dbReference>
<keyword evidence="3" id="KW-0645">Protease</keyword>
<keyword evidence="4" id="KW-1185">Reference proteome</keyword>
<evidence type="ECO:0000256" key="1">
    <source>
        <dbReference type="SAM" id="Phobius"/>
    </source>
</evidence>
<name>A0A1G9D3R1_9EURY</name>
<dbReference type="GO" id="GO:0004175">
    <property type="term" value="F:endopeptidase activity"/>
    <property type="evidence" value="ECO:0007669"/>
    <property type="project" value="UniProtKB-ARBA"/>
</dbReference>
<feature type="domain" description="CAAX prenyl protease 2/Lysostaphin resistance protein A-like" evidence="2">
    <location>
        <begin position="120"/>
        <end position="221"/>
    </location>
</feature>
<dbReference type="Pfam" id="PF02517">
    <property type="entry name" value="Rce1-like"/>
    <property type="match status" value="1"/>
</dbReference>
<dbReference type="Proteomes" id="UP000198882">
    <property type="component" value="Unassembled WGS sequence"/>
</dbReference>
<evidence type="ECO:0000313" key="3">
    <source>
        <dbReference type="EMBL" id="SDK58549.1"/>
    </source>
</evidence>
<feature type="transmembrane region" description="Helical" evidence="1">
    <location>
        <begin position="236"/>
        <end position="258"/>
    </location>
</feature>
<sequence>MSTARRPLLAFVLLTFLISWTAWGVLAVLGVKPGINLGGVLWLLGGLGPPISAVVVTRMTDGSQSTRELLSRLLRWQVSWRWYGVAVLLPGVVVISTLIFDSQIRGMNTPFPAPEFALLFVGMIVASSVIGGGLEEIGWRGFALPRLQSSLDALTASVIIGVVWMVWHAPLFVVPGAVQTDLPVLPFVVQGIALAVVFTWLYNSTNGSVLLAVFLHGSFNAWVSTVWLLRADVDPVTLWIMAIVVCLIAIGLGVVYGTEHLSRNERQMI</sequence>
<protein>
    <submittedName>
        <fullName evidence="3">CAAX protease self-immunity</fullName>
    </submittedName>
</protein>
<accession>A0A1G9D3R1</accession>
<dbReference type="InterPro" id="IPR042150">
    <property type="entry name" value="MmRce1-like"/>
</dbReference>
<feature type="transmembrane region" description="Helical" evidence="1">
    <location>
        <begin position="154"/>
        <end position="178"/>
    </location>
</feature>
<evidence type="ECO:0000313" key="4">
    <source>
        <dbReference type="Proteomes" id="UP000198882"/>
    </source>
</evidence>
<gene>
    <name evidence="3" type="ORF">SAMN04515672_3418</name>
</gene>
<dbReference type="STRING" id="1095776.SAMN04515672_3418"/>
<dbReference type="InterPro" id="IPR003675">
    <property type="entry name" value="Rce1/LyrA-like_dom"/>
</dbReference>
<feature type="transmembrane region" description="Helical" evidence="1">
    <location>
        <begin position="116"/>
        <end position="134"/>
    </location>
</feature>
<feature type="transmembrane region" description="Helical" evidence="1">
    <location>
        <begin position="184"/>
        <end position="202"/>
    </location>
</feature>